<dbReference type="GO" id="GO:0016243">
    <property type="term" value="P:regulation of autophagosome size"/>
    <property type="evidence" value="ECO:0007669"/>
    <property type="project" value="TreeGrafter"/>
</dbReference>
<dbReference type="InterPro" id="IPR008250">
    <property type="entry name" value="ATPase_P-typ_transduc_dom_A_sf"/>
</dbReference>
<dbReference type="Ensembl" id="ENSSORT00005000517.1">
    <property type="protein sequence ID" value="ENSSORP00005000492.1"/>
    <property type="gene ID" value="ENSSORG00005000330.1"/>
</dbReference>
<dbReference type="GO" id="GO:0061909">
    <property type="term" value="P:autophagosome-lysosome fusion"/>
    <property type="evidence" value="ECO:0007669"/>
    <property type="project" value="TreeGrafter"/>
</dbReference>
<dbReference type="GO" id="GO:0031902">
    <property type="term" value="C:late endosome membrane"/>
    <property type="evidence" value="ECO:0007669"/>
    <property type="project" value="TreeGrafter"/>
</dbReference>
<dbReference type="PANTHER" id="PTHR45630">
    <property type="entry name" value="CATION-TRANSPORTING ATPASE-RELATED"/>
    <property type="match status" value="1"/>
</dbReference>
<sequence length="225" mass="23825">IPTTWTAAAGCGSGEEQCVSSLDLVPGDCLIIPQEGLLLPCDAALLGGECLVNESMLTGESVPVLKTSLPSADGRFSADSERRHTLFCGTQLIQAKGGRSDGTGAVAVVTSTALGGTVYSVVLLVRFKVSLVVRSLDIVTIVVPPALPAALTTGTIYAQRRLKKLGVFCISPPRINISGKVSVFCFDKVKETVRDQQQLSMSPCFHSIPAPHPRQVNMNVYLRLS</sequence>
<dbReference type="GO" id="GO:0140358">
    <property type="term" value="F:P-type transmembrane transporter activity"/>
    <property type="evidence" value="ECO:0007669"/>
    <property type="project" value="InterPro"/>
</dbReference>
<comment type="subcellular location">
    <subcellularLocation>
        <location evidence="1">Membrane</location>
        <topology evidence="1">Multi-pass membrane protein</topology>
    </subcellularLocation>
</comment>
<dbReference type="Gene3D" id="2.70.150.10">
    <property type="entry name" value="Calcium-transporting ATPase, cytoplasmic transduction domain A"/>
    <property type="match status" value="1"/>
</dbReference>
<evidence type="ECO:0000256" key="2">
    <source>
        <dbReference type="ARBA" id="ARBA00006000"/>
    </source>
</evidence>
<evidence type="ECO:0000256" key="4">
    <source>
        <dbReference type="ARBA" id="ARBA00022741"/>
    </source>
</evidence>
<keyword evidence="6" id="KW-0460">Magnesium</keyword>
<dbReference type="SUPFAM" id="SSF81665">
    <property type="entry name" value="Calcium ATPase, transmembrane domain M"/>
    <property type="match status" value="1"/>
</dbReference>
<dbReference type="PANTHER" id="PTHR45630:SF2">
    <property type="entry name" value="POLYAMINE-TRANSPORTING ATPASE 13A2"/>
    <property type="match status" value="1"/>
</dbReference>
<dbReference type="GO" id="GO:0016887">
    <property type="term" value="F:ATP hydrolysis activity"/>
    <property type="evidence" value="ECO:0007669"/>
    <property type="project" value="InterPro"/>
</dbReference>
<keyword evidence="5" id="KW-0067">ATP-binding</keyword>
<evidence type="ECO:0000259" key="8">
    <source>
        <dbReference type="Pfam" id="PF00122"/>
    </source>
</evidence>
<dbReference type="InterPro" id="IPR023298">
    <property type="entry name" value="ATPase_P-typ_TM_dom_sf"/>
</dbReference>
<organism evidence="9 10">
    <name type="scientific">Sphaeramia orbicularis</name>
    <name type="common">orbiculate cardinalfish</name>
    <dbReference type="NCBI Taxonomy" id="375764"/>
    <lineage>
        <taxon>Eukaryota</taxon>
        <taxon>Metazoa</taxon>
        <taxon>Chordata</taxon>
        <taxon>Craniata</taxon>
        <taxon>Vertebrata</taxon>
        <taxon>Euteleostomi</taxon>
        <taxon>Actinopterygii</taxon>
        <taxon>Neopterygii</taxon>
        <taxon>Teleostei</taxon>
        <taxon>Neoteleostei</taxon>
        <taxon>Acanthomorphata</taxon>
        <taxon>Gobiaria</taxon>
        <taxon>Kurtiformes</taxon>
        <taxon>Apogonoidei</taxon>
        <taxon>Apogonidae</taxon>
        <taxon>Apogoninae</taxon>
        <taxon>Sphaeramia</taxon>
    </lineage>
</organism>
<dbReference type="GO" id="GO:0005524">
    <property type="term" value="F:ATP binding"/>
    <property type="evidence" value="ECO:0007669"/>
    <property type="project" value="UniProtKB-KW"/>
</dbReference>
<dbReference type="GO" id="GO:0006874">
    <property type="term" value="P:intracellular calcium ion homeostasis"/>
    <property type="evidence" value="ECO:0007669"/>
    <property type="project" value="TreeGrafter"/>
</dbReference>
<dbReference type="InterPro" id="IPR059000">
    <property type="entry name" value="ATPase_P-type_domA"/>
</dbReference>
<evidence type="ECO:0000256" key="6">
    <source>
        <dbReference type="ARBA" id="ARBA00022842"/>
    </source>
</evidence>
<evidence type="ECO:0000256" key="3">
    <source>
        <dbReference type="ARBA" id="ARBA00022723"/>
    </source>
</evidence>
<dbReference type="NCBIfam" id="TIGR01494">
    <property type="entry name" value="ATPase_P-type"/>
    <property type="match status" value="1"/>
</dbReference>
<keyword evidence="7" id="KW-1278">Translocase</keyword>
<reference evidence="9" key="1">
    <citation type="submission" date="2019-06" db="EMBL/GenBank/DDBJ databases">
        <authorList>
            <consortium name="Wellcome Sanger Institute Data Sharing"/>
        </authorList>
    </citation>
    <scope>NUCLEOTIDE SEQUENCE [LARGE SCALE GENOMIC DNA]</scope>
</reference>
<dbReference type="GO" id="GO:0046872">
    <property type="term" value="F:metal ion binding"/>
    <property type="evidence" value="ECO:0007669"/>
    <property type="project" value="UniProtKB-KW"/>
</dbReference>
<evidence type="ECO:0000256" key="7">
    <source>
        <dbReference type="ARBA" id="ARBA00022967"/>
    </source>
</evidence>
<dbReference type="InterPro" id="IPR006544">
    <property type="entry name" value="P-type_TPase_V"/>
</dbReference>
<proteinExistence type="inferred from homology"/>
<evidence type="ECO:0000256" key="1">
    <source>
        <dbReference type="ARBA" id="ARBA00004141"/>
    </source>
</evidence>
<reference evidence="9" key="3">
    <citation type="submission" date="2025-09" db="UniProtKB">
        <authorList>
            <consortium name="Ensembl"/>
        </authorList>
    </citation>
    <scope>IDENTIFICATION</scope>
</reference>
<dbReference type="Proteomes" id="UP000472271">
    <property type="component" value="Chromosome 7"/>
</dbReference>
<dbReference type="InParanoid" id="A0A672Y2Z0"/>
<dbReference type="GO" id="GO:0010821">
    <property type="term" value="P:regulation of mitochondrion organization"/>
    <property type="evidence" value="ECO:0007669"/>
    <property type="project" value="TreeGrafter"/>
</dbReference>
<name>A0A672Y2Z0_9TELE</name>
<dbReference type="AlphaFoldDB" id="A0A672Y2Z0"/>
<evidence type="ECO:0000313" key="9">
    <source>
        <dbReference type="Ensembl" id="ENSSORP00005000492.1"/>
    </source>
</evidence>
<keyword evidence="4" id="KW-0547">Nucleotide-binding</keyword>
<evidence type="ECO:0000313" key="10">
    <source>
        <dbReference type="Proteomes" id="UP000472271"/>
    </source>
</evidence>
<protein>
    <recommendedName>
        <fullName evidence="8">P-type ATPase A domain-containing protein</fullName>
    </recommendedName>
</protein>
<accession>A0A672Y2Z0</accession>
<feature type="domain" description="P-type ATPase A" evidence="8">
    <location>
        <begin position="13"/>
        <end position="120"/>
    </location>
</feature>
<keyword evidence="3" id="KW-0479">Metal-binding</keyword>
<dbReference type="InterPro" id="IPR001757">
    <property type="entry name" value="P_typ_ATPase"/>
</dbReference>
<dbReference type="GO" id="GO:0015203">
    <property type="term" value="F:polyamine transmembrane transporter activity"/>
    <property type="evidence" value="ECO:0007669"/>
    <property type="project" value="TreeGrafter"/>
</dbReference>
<evidence type="ECO:0000256" key="5">
    <source>
        <dbReference type="ARBA" id="ARBA00022840"/>
    </source>
</evidence>
<keyword evidence="10" id="KW-1185">Reference proteome</keyword>
<dbReference type="Pfam" id="PF00122">
    <property type="entry name" value="E1-E2_ATPase"/>
    <property type="match status" value="1"/>
</dbReference>
<dbReference type="GO" id="GO:0019829">
    <property type="term" value="F:ATPase-coupled monoatomic cation transmembrane transporter activity"/>
    <property type="evidence" value="ECO:0007669"/>
    <property type="project" value="TreeGrafter"/>
</dbReference>
<dbReference type="SUPFAM" id="SSF81653">
    <property type="entry name" value="Calcium ATPase, transduction domain A"/>
    <property type="match status" value="1"/>
</dbReference>
<reference evidence="9" key="2">
    <citation type="submission" date="2025-08" db="UniProtKB">
        <authorList>
            <consortium name="Ensembl"/>
        </authorList>
    </citation>
    <scope>IDENTIFICATION</scope>
</reference>
<comment type="similarity">
    <text evidence="2">Belongs to the cation transport ATPase (P-type) (TC 3.A.3) family. Type V subfamily.</text>
</comment>